<dbReference type="CDD" id="cd00130">
    <property type="entry name" value="PAS"/>
    <property type="match status" value="1"/>
</dbReference>
<dbReference type="InterPro" id="IPR058031">
    <property type="entry name" value="AAA_lid_NorR"/>
</dbReference>
<dbReference type="FunFam" id="3.40.50.300:FF:000006">
    <property type="entry name" value="DNA-binding transcriptional regulator NtrC"/>
    <property type="match status" value="1"/>
</dbReference>
<dbReference type="InterPro" id="IPR002197">
    <property type="entry name" value="HTH_Fis"/>
</dbReference>
<dbReference type="InterPro" id="IPR000014">
    <property type="entry name" value="PAS"/>
</dbReference>
<dbReference type="CDD" id="cd00009">
    <property type="entry name" value="AAA"/>
    <property type="match status" value="1"/>
</dbReference>
<dbReference type="InterPro" id="IPR035965">
    <property type="entry name" value="PAS-like_dom_sf"/>
</dbReference>
<evidence type="ECO:0000256" key="4">
    <source>
        <dbReference type="ARBA" id="ARBA00023125"/>
    </source>
</evidence>
<evidence type="ECO:0000313" key="9">
    <source>
        <dbReference type="Proteomes" id="UP000319671"/>
    </source>
</evidence>
<feature type="domain" description="Sigma-54 factor interaction" evidence="6">
    <location>
        <begin position="197"/>
        <end position="413"/>
    </location>
</feature>
<keyword evidence="5" id="KW-0804">Transcription</keyword>
<dbReference type="GO" id="GO:0006355">
    <property type="term" value="P:regulation of DNA-templated transcription"/>
    <property type="evidence" value="ECO:0007669"/>
    <property type="project" value="InterPro"/>
</dbReference>
<dbReference type="Gene3D" id="1.10.10.60">
    <property type="entry name" value="Homeodomain-like"/>
    <property type="match status" value="1"/>
</dbReference>
<evidence type="ECO:0000256" key="5">
    <source>
        <dbReference type="ARBA" id="ARBA00023163"/>
    </source>
</evidence>
<keyword evidence="3" id="KW-0805">Transcription regulation</keyword>
<dbReference type="InterPro" id="IPR025662">
    <property type="entry name" value="Sigma_54_int_dom_ATP-bd_1"/>
</dbReference>
<dbReference type="PANTHER" id="PTHR32071">
    <property type="entry name" value="TRANSCRIPTIONAL REGULATORY PROTEIN"/>
    <property type="match status" value="1"/>
</dbReference>
<keyword evidence="1" id="KW-0547">Nucleotide-binding</keyword>
<gene>
    <name evidence="8" type="ORF">FB550_10291</name>
</gene>
<keyword evidence="2" id="KW-0067">ATP-binding</keyword>
<dbReference type="PROSITE" id="PS00676">
    <property type="entry name" value="SIGMA54_INTERACT_2"/>
    <property type="match status" value="1"/>
</dbReference>
<dbReference type="SUPFAM" id="SSF55785">
    <property type="entry name" value="PYP-like sensor domain (PAS domain)"/>
    <property type="match status" value="1"/>
</dbReference>
<evidence type="ECO:0000259" key="7">
    <source>
        <dbReference type="PROSITE" id="PS50112"/>
    </source>
</evidence>
<dbReference type="Gene3D" id="1.10.8.60">
    <property type="match status" value="1"/>
</dbReference>
<dbReference type="GO" id="GO:0043565">
    <property type="term" value="F:sequence-specific DNA binding"/>
    <property type="evidence" value="ECO:0007669"/>
    <property type="project" value="InterPro"/>
</dbReference>
<dbReference type="SUPFAM" id="SSF52540">
    <property type="entry name" value="P-loop containing nucleoside triphosphate hydrolases"/>
    <property type="match status" value="1"/>
</dbReference>
<dbReference type="PRINTS" id="PR01590">
    <property type="entry name" value="HTHFIS"/>
</dbReference>
<dbReference type="InterPro" id="IPR009057">
    <property type="entry name" value="Homeodomain-like_sf"/>
</dbReference>
<dbReference type="InterPro" id="IPR013656">
    <property type="entry name" value="PAS_4"/>
</dbReference>
<feature type="domain" description="PAS" evidence="7">
    <location>
        <begin position="38"/>
        <end position="86"/>
    </location>
</feature>
<dbReference type="GO" id="GO:0005524">
    <property type="term" value="F:ATP binding"/>
    <property type="evidence" value="ECO:0007669"/>
    <property type="project" value="UniProtKB-KW"/>
</dbReference>
<dbReference type="NCBIfam" id="TIGR00229">
    <property type="entry name" value="sensory_box"/>
    <property type="match status" value="1"/>
</dbReference>
<dbReference type="Pfam" id="PF08448">
    <property type="entry name" value="PAS_4"/>
    <property type="match status" value="1"/>
</dbReference>
<dbReference type="Gene3D" id="3.30.450.20">
    <property type="entry name" value="PAS domain"/>
    <property type="match status" value="1"/>
</dbReference>
<dbReference type="Pfam" id="PF25601">
    <property type="entry name" value="AAA_lid_14"/>
    <property type="match status" value="1"/>
</dbReference>
<sequence length="494" mass="55900">MGEKSGKLLRFRLAVPIFQHSRCYSRQVNKIGQLTALTQEVLTAILKSIDEGIHVVNTEGKTIFYNEVAAKHDGMDIEEVLGKHLIDAFPSLTEESSTLLKVIRTGKPIYNQAQVYVNMHGVRIDTINTTLPIFLAEDFVGAVEIAKDYSRMKLLAERLLDLQKGFSKSSPNKRAKQVKYTLNDLKTINLELINTKEEARKLAKSDSPILVYGESGTGKELFVQGIHHESHRSEGPFVAQNCAAIPETLLESILFGTVKGSYTGAVDRKGLFELADGGTLFLDELHTMPIELQAKLLRILEDGMIRRVGSSQNISVNVRVIAAMNVHPQTALQEKMIRHDLYYRLNVFTFSLLPLRDRREDIMYLTDFFIQEFNRQLSKTIQGVEKKLEIFLTGYQWPGNVRELKHTLEYMMNVCEGNHLGVVDLPVILRQYPAGAKGNNHPSDNLSLRKNLEEVEKKLIIRALDLSKGNINQAAKLLEIPRQTLQYKLKKIPH</sequence>
<dbReference type="AlphaFoldDB" id="A0A561DRT7"/>
<keyword evidence="9" id="KW-1185">Reference proteome</keyword>
<evidence type="ECO:0000256" key="2">
    <source>
        <dbReference type="ARBA" id="ARBA00022840"/>
    </source>
</evidence>
<dbReference type="InterPro" id="IPR025943">
    <property type="entry name" value="Sigma_54_int_dom_ATP-bd_2"/>
</dbReference>
<dbReference type="Proteomes" id="UP000319671">
    <property type="component" value="Unassembled WGS sequence"/>
</dbReference>
<protein>
    <submittedName>
        <fullName evidence="8">Arginine utilization regulatory protein</fullName>
    </submittedName>
</protein>
<name>A0A561DRT7_9BACI</name>
<organism evidence="8 9">
    <name type="scientific">Neobacillus bataviensis</name>
    <dbReference type="NCBI Taxonomy" id="220685"/>
    <lineage>
        <taxon>Bacteria</taxon>
        <taxon>Bacillati</taxon>
        <taxon>Bacillota</taxon>
        <taxon>Bacilli</taxon>
        <taxon>Bacillales</taxon>
        <taxon>Bacillaceae</taxon>
        <taxon>Neobacillus</taxon>
    </lineage>
</organism>
<dbReference type="EMBL" id="VIVN01000002">
    <property type="protein sequence ID" value="TWE06073.1"/>
    <property type="molecule type" value="Genomic_DNA"/>
</dbReference>
<proteinExistence type="predicted"/>
<dbReference type="PROSITE" id="PS50045">
    <property type="entry name" value="SIGMA54_INTERACT_4"/>
    <property type="match status" value="1"/>
</dbReference>
<reference evidence="8 9" key="1">
    <citation type="submission" date="2019-06" db="EMBL/GenBank/DDBJ databases">
        <title>Sorghum-associated microbial communities from plants grown in Nebraska, USA.</title>
        <authorList>
            <person name="Schachtman D."/>
        </authorList>
    </citation>
    <scope>NUCLEOTIDE SEQUENCE [LARGE SCALE GENOMIC DNA]</scope>
    <source>
        <strain evidence="8 9">2482</strain>
    </source>
</reference>
<evidence type="ECO:0000259" key="6">
    <source>
        <dbReference type="PROSITE" id="PS50045"/>
    </source>
</evidence>
<dbReference type="PANTHER" id="PTHR32071:SF74">
    <property type="entry name" value="TRANSCRIPTIONAL ACTIVATOR ROCR"/>
    <property type="match status" value="1"/>
</dbReference>
<evidence type="ECO:0000256" key="3">
    <source>
        <dbReference type="ARBA" id="ARBA00023015"/>
    </source>
</evidence>
<dbReference type="PROSITE" id="PS00675">
    <property type="entry name" value="SIGMA54_INTERACT_1"/>
    <property type="match status" value="1"/>
</dbReference>
<dbReference type="InterPro" id="IPR003593">
    <property type="entry name" value="AAA+_ATPase"/>
</dbReference>
<evidence type="ECO:0000313" key="8">
    <source>
        <dbReference type="EMBL" id="TWE06073.1"/>
    </source>
</evidence>
<dbReference type="SUPFAM" id="SSF46689">
    <property type="entry name" value="Homeodomain-like"/>
    <property type="match status" value="1"/>
</dbReference>
<dbReference type="SMART" id="SM00382">
    <property type="entry name" value="AAA"/>
    <property type="match status" value="1"/>
</dbReference>
<evidence type="ECO:0000256" key="1">
    <source>
        <dbReference type="ARBA" id="ARBA00022741"/>
    </source>
</evidence>
<keyword evidence="4" id="KW-0238">DNA-binding</keyword>
<comment type="caution">
    <text evidence="8">The sequence shown here is derived from an EMBL/GenBank/DDBJ whole genome shotgun (WGS) entry which is preliminary data.</text>
</comment>
<dbReference type="InterPro" id="IPR027417">
    <property type="entry name" value="P-loop_NTPase"/>
</dbReference>
<dbReference type="Pfam" id="PF00158">
    <property type="entry name" value="Sigma54_activat"/>
    <property type="match status" value="1"/>
</dbReference>
<dbReference type="PROSITE" id="PS50112">
    <property type="entry name" value="PAS"/>
    <property type="match status" value="1"/>
</dbReference>
<accession>A0A561DRT7</accession>
<dbReference type="PROSITE" id="PS00688">
    <property type="entry name" value="SIGMA54_INTERACT_3"/>
    <property type="match status" value="1"/>
</dbReference>
<dbReference type="Pfam" id="PF02954">
    <property type="entry name" value="HTH_8"/>
    <property type="match status" value="1"/>
</dbReference>
<dbReference type="InterPro" id="IPR025944">
    <property type="entry name" value="Sigma_54_int_dom_CS"/>
</dbReference>
<dbReference type="InterPro" id="IPR002078">
    <property type="entry name" value="Sigma_54_int"/>
</dbReference>
<dbReference type="Gene3D" id="3.40.50.300">
    <property type="entry name" value="P-loop containing nucleotide triphosphate hydrolases"/>
    <property type="match status" value="1"/>
</dbReference>